<dbReference type="EMBL" id="BJLQ01000021">
    <property type="protein sequence ID" value="GEA84860.1"/>
    <property type="molecule type" value="Genomic_DNA"/>
</dbReference>
<feature type="transmembrane region" description="Helical" evidence="2">
    <location>
        <begin position="12"/>
        <end position="28"/>
    </location>
</feature>
<keyword evidence="4" id="KW-1185">Reference proteome</keyword>
<keyword evidence="2" id="KW-0472">Membrane</keyword>
<evidence type="ECO:0000256" key="1">
    <source>
        <dbReference type="SAM" id="MobiDB-lite"/>
    </source>
</evidence>
<feature type="transmembrane region" description="Helical" evidence="2">
    <location>
        <begin position="96"/>
        <end position="114"/>
    </location>
</feature>
<evidence type="ECO:0000313" key="4">
    <source>
        <dbReference type="Proteomes" id="UP000320461"/>
    </source>
</evidence>
<reference evidence="3 4" key="1">
    <citation type="submission" date="2019-06" db="EMBL/GenBank/DDBJ databases">
        <title>Whole genome shotgun sequence of Cellulomonas gelida NBRC 3748.</title>
        <authorList>
            <person name="Hosoyama A."/>
            <person name="Uohara A."/>
            <person name="Ohji S."/>
            <person name="Ichikawa N."/>
        </authorList>
    </citation>
    <scope>NUCLEOTIDE SEQUENCE [LARGE SCALE GENOMIC DNA]</scope>
    <source>
        <strain evidence="3 4">NBRC 3748</strain>
    </source>
</reference>
<feature type="transmembrane region" description="Helical" evidence="2">
    <location>
        <begin position="171"/>
        <end position="188"/>
    </location>
</feature>
<name>A0A4Y3KPK1_9CELL</name>
<feature type="transmembrane region" description="Helical" evidence="2">
    <location>
        <begin position="134"/>
        <end position="159"/>
    </location>
</feature>
<dbReference type="Proteomes" id="UP000320461">
    <property type="component" value="Unassembled WGS sequence"/>
</dbReference>
<dbReference type="AlphaFoldDB" id="A0A4Y3KPK1"/>
<dbReference type="RefSeq" id="WP_229747567.1">
    <property type="nucleotide sequence ID" value="NZ_BMOJ01000007.1"/>
</dbReference>
<protein>
    <submittedName>
        <fullName evidence="3">Uncharacterized protein</fullName>
    </submittedName>
</protein>
<feature type="transmembrane region" description="Helical" evidence="2">
    <location>
        <begin position="225"/>
        <end position="242"/>
    </location>
</feature>
<evidence type="ECO:0000256" key="2">
    <source>
        <dbReference type="SAM" id="Phobius"/>
    </source>
</evidence>
<dbReference type="Pfam" id="PF18948">
    <property type="entry name" value="DUF5692"/>
    <property type="match status" value="1"/>
</dbReference>
<keyword evidence="2" id="KW-0812">Transmembrane</keyword>
<organism evidence="3 4">
    <name type="scientific">Cellulomonas gelida</name>
    <dbReference type="NCBI Taxonomy" id="1712"/>
    <lineage>
        <taxon>Bacteria</taxon>
        <taxon>Bacillati</taxon>
        <taxon>Actinomycetota</taxon>
        <taxon>Actinomycetes</taxon>
        <taxon>Micrococcales</taxon>
        <taxon>Cellulomonadaceae</taxon>
        <taxon>Cellulomonas</taxon>
    </lineage>
</organism>
<gene>
    <name evidence="3" type="ORF">CGE01nite_21110</name>
</gene>
<proteinExistence type="predicted"/>
<feature type="transmembrane region" description="Helical" evidence="2">
    <location>
        <begin position="254"/>
        <end position="273"/>
    </location>
</feature>
<feature type="transmembrane region" description="Helical" evidence="2">
    <location>
        <begin position="65"/>
        <end position="84"/>
    </location>
</feature>
<feature type="transmembrane region" description="Helical" evidence="2">
    <location>
        <begin position="35"/>
        <end position="53"/>
    </location>
</feature>
<sequence>MFLFDSIPWQSWVMWFVVLGALIALNEVTRRWKWAGLAFFVALPLVLTVFVWPTTAGEGSSTGTWFHWVKVYSALAGCLGFMLLRYVDKLSKNRWMLLFPALILAVNIGEAVIRDFQVAGLQGMHDGVFMVGGAWNYMNGVAGILNALTICGWVGIIVSRDKSKDMIWPDMLWFWIIAYDLWNFAYVYNCVGDHSFYAGGALLISCTIPAFFLKKGAWLQHRAHTLALWMMFTMAFPTFVSSSRFAVDSSHDETALFVVSALSLAANVAVAVYQVRVIVTRRRNPLRDELFTHLRPYREVLEANAPLPTTTGAPAGAVPTTRPTGPQDEPLVTA</sequence>
<accession>A0A4Y3KPK1</accession>
<feature type="compositionally biased region" description="Low complexity" evidence="1">
    <location>
        <begin position="305"/>
        <end position="326"/>
    </location>
</feature>
<feature type="region of interest" description="Disordered" evidence="1">
    <location>
        <begin position="305"/>
        <end position="334"/>
    </location>
</feature>
<evidence type="ECO:0000313" key="3">
    <source>
        <dbReference type="EMBL" id="GEA84860.1"/>
    </source>
</evidence>
<comment type="caution">
    <text evidence="3">The sequence shown here is derived from an EMBL/GenBank/DDBJ whole genome shotgun (WGS) entry which is preliminary data.</text>
</comment>
<dbReference type="InterPro" id="IPR043747">
    <property type="entry name" value="DUF5692"/>
</dbReference>
<feature type="transmembrane region" description="Helical" evidence="2">
    <location>
        <begin position="194"/>
        <end position="213"/>
    </location>
</feature>
<keyword evidence="2" id="KW-1133">Transmembrane helix</keyword>